<dbReference type="EMBL" id="BMAU01021402">
    <property type="protein sequence ID" value="GFY32494.1"/>
    <property type="molecule type" value="Genomic_DNA"/>
</dbReference>
<keyword evidence="2" id="KW-1185">Reference proteome</keyword>
<comment type="caution">
    <text evidence="1">The sequence shown here is derived from an EMBL/GenBank/DDBJ whole genome shotgun (WGS) entry which is preliminary data.</text>
</comment>
<name>A0A8X7BJA5_TRICX</name>
<gene>
    <name evidence="1" type="ORF">TNCV_3560021</name>
</gene>
<reference evidence="1" key="1">
    <citation type="submission" date="2020-08" db="EMBL/GenBank/DDBJ databases">
        <title>Multicomponent nature underlies the extraordinary mechanical properties of spider dragline silk.</title>
        <authorList>
            <person name="Kono N."/>
            <person name="Nakamura H."/>
            <person name="Mori M."/>
            <person name="Yoshida Y."/>
            <person name="Ohtoshi R."/>
            <person name="Malay A.D."/>
            <person name="Moran D.A.P."/>
            <person name="Tomita M."/>
            <person name="Numata K."/>
            <person name="Arakawa K."/>
        </authorList>
    </citation>
    <scope>NUCLEOTIDE SEQUENCE</scope>
</reference>
<protein>
    <submittedName>
        <fullName evidence="1">Uncharacterized protein</fullName>
    </submittedName>
</protein>
<dbReference type="AlphaFoldDB" id="A0A8X7BJA5"/>
<sequence length="70" mass="8079">MGKTKKLLGIEFEELGNSLLIHQRSYVRRILIAEFHGVRQNAQCEFKEPSPCLWAWQFFTTPAELVTCPA</sequence>
<organism evidence="1 2">
    <name type="scientific">Trichonephila clavipes</name>
    <name type="common">Golden silk orbweaver</name>
    <name type="synonym">Nephila clavipes</name>
    <dbReference type="NCBI Taxonomy" id="2585209"/>
    <lineage>
        <taxon>Eukaryota</taxon>
        <taxon>Metazoa</taxon>
        <taxon>Ecdysozoa</taxon>
        <taxon>Arthropoda</taxon>
        <taxon>Chelicerata</taxon>
        <taxon>Arachnida</taxon>
        <taxon>Araneae</taxon>
        <taxon>Araneomorphae</taxon>
        <taxon>Entelegynae</taxon>
        <taxon>Araneoidea</taxon>
        <taxon>Nephilidae</taxon>
        <taxon>Trichonephila</taxon>
    </lineage>
</organism>
<dbReference type="Proteomes" id="UP000887159">
    <property type="component" value="Unassembled WGS sequence"/>
</dbReference>
<accession>A0A8X7BJA5</accession>
<evidence type="ECO:0000313" key="1">
    <source>
        <dbReference type="EMBL" id="GFY32494.1"/>
    </source>
</evidence>
<evidence type="ECO:0000313" key="2">
    <source>
        <dbReference type="Proteomes" id="UP000887159"/>
    </source>
</evidence>
<proteinExistence type="predicted"/>